<dbReference type="CDD" id="cd14014">
    <property type="entry name" value="STKc_PknB_like"/>
    <property type="match status" value="1"/>
</dbReference>
<dbReference type="Gene3D" id="1.10.510.10">
    <property type="entry name" value="Transferase(Phosphotransferase) domain 1"/>
    <property type="match status" value="1"/>
</dbReference>
<reference evidence="7 8" key="1">
    <citation type="journal article" date="2013" name="PLoS ONE">
        <title>Cultivation and Complete Genome Sequencing of Gloeobacter kilaueensis sp. nov., from a Lava Cave in Kilauea Caldera, Hawai'i.</title>
        <authorList>
            <person name="Saw J.H."/>
            <person name="Schatz M."/>
            <person name="Brown M.V."/>
            <person name="Kunkel D.D."/>
            <person name="Foster J.S."/>
            <person name="Shick H."/>
            <person name="Christensen S."/>
            <person name="Hou S."/>
            <person name="Wan X."/>
            <person name="Donachie S.P."/>
        </authorList>
    </citation>
    <scope>NUCLEOTIDE SEQUENCE [LARGE SCALE GENOMIC DNA]</scope>
    <source>
        <strain evidence="8">JS</strain>
    </source>
</reference>
<accession>U5QKN9</accession>
<protein>
    <submittedName>
        <fullName evidence="7">Serine/threonine protein kinase</fullName>
        <ecNumber evidence="7">2.7.11.1</ecNumber>
    </submittedName>
</protein>
<feature type="transmembrane region" description="Helical" evidence="5">
    <location>
        <begin position="365"/>
        <end position="387"/>
    </location>
</feature>
<dbReference type="GO" id="GO:0005524">
    <property type="term" value="F:ATP binding"/>
    <property type="evidence" value="ECO:0007669"/>
    <property type="project" value="UniProtKB-KW"/>
</dbReference>
<dbReference type="EMBL" id="CP003587">
    <property type="protein sequence ID" value="AGY59547.1"/>
    <property type="molecule type" value="Genomic_DNA"/>
</dbReference>
<keyword evidence="1 7" id="KW-0808">Transferase</keyword>
<evidence type="ECO:0000256" key="3">
    <source>
        <dbReference type="ARBA" id="ARBA00022777"/>
    </source>
</evidence>
<dbReference type="KEGG" id="glj:GKIL_3301"/>
<dbReference type="Pfam" id="PF00069">
    <property type="entry name" value="Pkinase"/>
    <property type="match status" value="1"/>
</dbReference>
<dbReference type="EC" id="2.7.11.1" evidence="7"/>
<keyword evidence="4" id="KW-0067">ATP-binding</keyword>
<dbReference type="PANTHER" id="PTHR43289">
    <property type="entry name" value="MITOGEN-ACTIVATED PROTEIN KINASE KINASE KINASE 20-RELATED"/>
    <property type="match status" value="1"/>
</dbReference>
<dbReference type="eggNOG" id="COG0515">
    <property type="taxonomic scope" value="Bacteria"/>
</dbReference>
<dbReference type="InterPro" id="IPR000719">
    <property type="entry name" value="Prot_kinase_dom"/>
</dbReference>
<organism evidence="7 8">
    <name type="scientific">Gloeobacter kilaueensis (strain ATCC BAA-2537 / CCAP 1431/1 / ULC 316 / JS1)</name>
    <dbReference type="NCBI Taxonomy" id="1183438"/>
    <lineage>
        <taxon>Bacteria</taxon>
        <taxon>Bacillati</taxon>
        <taxon>Cyanobacteriota</taxon>
        <taxon>Cyanophyceae</taxon>
        <taxon>Gloeobacterales</taxon>
        <taxon>Gloeobacteraceae</taxon>
        <taxon>Gloeobacter</taxon>
    </lineage>
</organism>
<gene>
    <name evidence="7" type="primary">pknD</name>
    <name evidence="7" type="ORF">GKIL_3301</name>
</gene>
<dbReference type="AlphaFoldDB" id="U5QKN9"/>
<evidence type="ECO:0000256" key="5">
    <source>
        <dbReference type="SAM" id="Phobius"/>
    </source>
</evidence>
<name>U5QKN9_GLOK1</name>
<feature type="domain" description="Protein kinase" evidence="6">
    <location>
        <begin position="33"/>
        <end position="322"/>
    </location>
</feature>
<keyword evidence="5" id="KW-1133">Transmembrane helix</keyword>
<keyword evidence="3 7" id="KW-0418">Kinase</keyword>
<evidence type="ECO:0000313" key="8">
    <source>
        <dbReference type="Proteomes" id="UP000017396"/>
    </source>
</evidence>
<dbReference type="PROSITE" id="PS50011">
    <property type="entry name" value="PROTEIN_KINASE_DOM"/>
    <property type="match status" value="1"/>
</dbReference>
<keyword evidence="5" id="KW-0472">Membrane</keyword>
<keyword evidence="7" id="KW-0723">Serine/threonine-protein kinase</keyword>
<dbReference type="SMART" id="SM00220">
    <property type="entry name" value="S_TKc"/>
    <property type="match status" value="1"/>
</dbReference>
<dbReference type="STRING" id="1183438.GKIL_3301"/>
<dbReference type="Proteomes" id="UP000017396">
    <property type="component" value="Chromosome"/>
</dbReference>
<dbReference type="GO" id="GO:0004674">
    <property type="term" value="F:protein serine/threonine kinase activity"/>
    <property type="evidence" value="ECO:0007669"/>
    <property type="project" value="UniProtKB-KW"/>
</dbReference>
<keyword evidence="8" id="KW-1185">Reference proteome</keyword>
<proteinExistence type="predicted"/>
<dbReference type="InterPro" id="IPR011009">
    <property type="entry name" value="Kinase-like_dom_sf"/>
</dbReference>
<keyword evidence="5" id="KW-0812">Transmembrane</keyword>
<evidence type="ECO:0000256" key="4">
    <source>
        <dbReference type="ARBA" id="ARBA00022840"/>
    </source>
</evidence>
<dbReference type="PANTHER" id="PTHR43289:SF34">
    <property type="entry name" value="SERINE_THREONINE-PROTEIN KINASE YBDM-RELATED"/>
    <property type="match status" value="1"/>
</dbReference>
<dbReference type="Gene3D" id="3.30.200.20">
    <property type="entry name" value="Phosphorylase Kinase, domain 1"/>
    <property type="match status" value="1"/>
</dbReference>
<evidence type="ECO:0000259" key="6">
    <source>
        <dbReference type="PROSITE" id="PS50011"/>
    </source>
</evidence>
<evidence type="ECO:0000313" key="7">
    <source>
        <dbReference type="EMBL" id="AGY59547.1"/>
    </source>
</evidence>
<dbReference type="InterPro" id="IPR008271">
    <property type="entry name" value="Ser/Thr_kinase_AS"/>
</dbReference>
<dbReference type="HOGENOM" id="CLU_000288_63_44_3"/>
<evidence type="ECO:0000256" key="1">
    <source>
        <dbReference type="ARBA" id="ARBA00022679"/>
    </source>
</evidence>
<dbReference type="SUPFAM" id="SSF56112">
    <property type="entry name" value="Protein kinase-like (PK-like)"/>
    <property type="match status" value="1"/>
</dbReference>
<evidence type="ECO:0000256" key="2">
    <source>
        <dbReference type="ARBA" id="ARBA00022741"/>
    </source>
</evidence>
<keyword evidence="2" id="KW-0547">Nucleotide-binding</keyword>
<sequence length="438" mass="47798">MRIMELAIAADGGNFPLNESLDSPIGRLFGERYRISRFVAGGGMGRVFQAIDTRLAGKIVAIKLLSLQLLSNPQLATRLRQWFEQEAQLSAILGKHSRIIQVTDYGVDAGQPYLVMEYLEGRSLKQLIESEGVLALERVLNLAVQMCEGLQFAHSLQTRVGGRQLSGVIHRDIKPSNIFVIDEGRLGETVKILDFGVAKVVGDVQETLHTQSGFVGTPQYASPELLRGEALDCRSDIYSLGVILYQMLTARLPFSPQTNSFGGWYHAHNHLPPIDLGAFSPEVPEAFARTVMACLAKERDERPATMAEVSDRLQAAMTTPTLFAPTSPAEDWRQVILSEQPIALPATVPSEPDTPKKPTAGRRHLAWRMILLAALAALVVLLLQAALSHRPIGLFQSVHHQGDACWARAIVSSIPRALLRVSSYSTSGTESATSPAPA</sequence>
<dbReference type="PROSITE" id="PS00108">
    <property type="entry name" value="PROTEIN_KINASE_ST"/>
    <property type="match status" value="1"/>
</dbReference>